<keyword evidence="5" id="KW-0378">Hydrolase</keyword>
<keyword evidence="5" id="KW-0540">Nuclease</keyword>
<gene>
    <name evidence="5" type="ORF">ACFSPV_31095</name>
</gene>
<evidence type="ECO:0000313" key="6">
    <source>
        <dbReference type="Proteomes" id="UP001597287"/>
    </source>
</evidence>
<reference evidence="6" key="1">
    <citation type="journal article" date="2019" name="Int. J. Syst. Evol. Microbiol.">
        <title>The Global Catalogue of Microorganisms (GCM) 10K type strain sequencing project: providing services to taxonomists for standard genome sequencing and annotation.</title>
        <authorList>
            <consortium name="The Broad Institute Genomics Platform"/>
            <consortium name="The Broad Institute Genome Sequencing Center for Infectious Disease"/>
            <person name="Wu L."/>
            <person name="Ma J."/>
        </authorList>
    </citation>
    <scope>NUCLEOTIDE SEQUENCE [LARGE SCALE GENOMIC DNA]</scope>
    <source>
        <strain evidence="6">CCUG 62793</strain>
    </source>
</reference>
<evidence type="ECO:0000256" key="1">
    <source>
        <dbReference type="ARBA" id="ARBA00023015"/>
    </source>
</evidence>
<feature type="domain" description="AP2/ERF" evidence="4">
    <location>
        <begin position="211"/>
        <end position="274"/>
    </location>
</feature>
<evidence type="ECO:0000313" key="5">
    <source>
        <dbReference type="EMBL" id="MFD2323135.1"/>
    </source>
</evidence>
<organism evidence="5 6">
    <name type="scientific">Delftia deserti</name>
    <dbReference type="NCBI Taxonomy" id="1651218"/>
    <lineage>
        <taxon>Bacteria</taxon>
        <taxon>Pseudomonadati</taxon>
        <taxon>Pseudomonadota</taxon>
        <taxon>Betaproteobacteria</taxon>
        <taxon>Burkholderiales</taxon>
        <taxon>Comamonadaceae</taxon>
        <taxon>Delftia</taxon>
    </lineage>
</organism>
<dbReference type="Pfam" id="PF13392">
    <property type="entry name" value="HNH_3"/>
    <property type="match status" value="1"/>
</dbReference>
<dbReference type="SUPFAM" id="SSF54171">
    <property type="entry name" value="DNA-binding domain"/>
    <property type="match status" value="1"/>
</dbReference>
<keyword evidence="6" id="KW-1185">Reference proteome</keyword>
<evidence type="ECO:0000256" key="2">
    <source>
        <dbReference type="ARBA" id="ARBA00023125"/>
    </source>
</evidence>
<keyword evidence="3" id="KW-0804">Transcription</keyword>
<dbReference type="InterPro" id="IPR003615">
    <property type="entry name" value="HNH_nuc"/>
</dbReference>
<dbReference type="Proteomes" id="UP001597287">
    <property type="component" value="Unassembled WGS sequence"/>
</dbReference>
<dbReference type="SUPFAM" id="SSF54060">
    <property type="entry name" value="His-Me finger endonucleases"/>
    <property type="match status" value="2"/>
</dbReference>
<dbReference type="InterPro" id="IPR016177">
    <property type="entry name" value="DNA-bd_dom_sf"/>
</dbReference>
<dbReference type="PROSITE" id="PS51032">
    <property type="entry name" value="AP2_ERF"/>
    <property type="match status" value="1"/>
</dbReference>
<dbReference type="InterPro" id="IPR036955">
    <property type="entry name" value="AP2/ERF_dom_sf"/>
</dbReference>
<keyword evidence="2" id="KW-0238">DNA-binding</keyword>
<accession>A0ABW5EYF0</accession>
<keyword evidence="5" id="KW-0255">Endonuclease</keyword>
<proteinExistence type="predicted"/>
<dbReference type="Gene3D" id="3.90.75.20">
    <property type="match status" value="1"/>
</dbReference>
<keyword evidence="1" id="KW-0805">Transcription regulation</keyword>
<dbReference type="GO" id="GO:0004519">
    <property type="term" value="F:endonuclease activity"/>
    <property type="evidence" value="ECO:0007669"/>
    <property type="project" value="UniProtKB-KW"/>
</dbReference>
<evidence type="ECO:0000259" key="4">
    <source>
        <dbReference type="PROSITE" id="PS51032"/>
    </source>
</evidence>
<name>A0ABW5EYF0_9BURK</name>
<dbReference type="EMBL" id="JBHUIG010000052">
    <property type="protein sequence ID" value="MFD2323135.1"/>
    <property type="molecule type" value="Genomic_DNA"/>
</dbReference>
<dbReference type="InterPro" id="IPR001471">
    <property type="entry name" value="AP2/ERF_dom"/>
</dbReference>
<dbReference type="Gene3D" id="3.30.730.10">
    <property type="entry name" value="AP2/ERF domain"/>
    <property type="match status" value="1"/>
</dbReference>
<comment type="caution">
    <text evidence="5">The sequence shown here is derived from an EMBL/GenBank/DDBJ whole genome shotgun (WGS) entry which is preliminary data.</text>
</comment>
<sequence>MTRPHVTPEYVRDVLDYNPETGEMLWKVKVAMRTVVGERAGSVSSLGSRVVKLKNLTFQCKRVAWMHYYGEEPSEKIRLRNNDQNDLSIKNLVLHSAYFHERNHDQTSDGDISAERLRRLFHYDPETGIFTRKFCGTRGRIGTKAGGLHTSQGKRYRSINIDGRFFKLHRLAWLYVHGEWPKGVIDHIDGDGENNSLSNLRDVTPTINSQNIRAVRRRTLSGYLGVSWSSEKKAWFAYIKVDKKRQYLGYFDDPEVAHQAYLDAKRRLHPGCTI</sequence>
<evidence type="ECO:0000256" key="3">
    <source>
        <dbReference type="ARBA" id="ARBA00023163"/>
    </source>
</evidence>
<dbReference type="InterPro" id="IPR044925">
    <property type="entry name" value="His-Me_finger_sf"/>
</dbReference>
<dbReference type="RefSeq" id="WP_380106396.1">
    <property type="nucleotide sequence ID" value="NZ_JBHSIH010000001.1"/>
</dbReference>
<protein>
    <submittedName>
        <fullName evidence="5">HNH endonuclease</fullName>
    </submittedName>
</protein>